<feature type="domain" description="DUF1214" evidence="2">
    <location>
        <begin position="343"/>
        <end position="449"/>
    </location>
</feature>
<dbReference type="Gene3D" id="1.10.3360.10">
    <property type="entry name" value="VPA0735-like domain"/>
    <property type="match status" value="1"/>
</dbReference>
<dbReference type="SUPFAM" id="SSF160935">
    <property type="entry name" value="VPA0735-like"/>
    <property type="match status" value="1"/>
</dbReference>
<evidence type="ECO:0000313" key="5">
    <source>
        <dbReference type="Proteomes" id="UP001203058"/>
    </source>
</evidence>
<evidence type="ECO:0000259" key="3">
    <source>
        <dbReference type="Pfam" id="PF06863"/>
    </source>
</evidence>
<evidence type="ECO:0000259" key="2">
    <source>
        <dbReference type="Pfam" id="PF06742"/>
    </source>
</evidence>
<keyword evidence="5" id="KW-1185">Reference proteome</keyword>
<dbReference type="EMBL" id="JAKZHW010000002">
    <property type="protein sequence ID" value="MCH8617478.1"/>
    <property type="molecule type" value="Genomic_DNA"/>
</dbReference>
<dbReference type="PANTHER" id="PTHR36509">
    <property type="entry name" value="BLL3101 PROTEIN"/>
    <property type="match status" value="1"/>
</dbReference>
<dbReference type="Gene3D" id="2.60.120.600">
    <property type="entry name" value="Domain of unknown function DUF1214, C-terminal domain"/>
    <property type="match status" value="1"/>
</dbReference>
<dbReference type="InterPro" id="IPR037050">
    <property type="entry name" value="DUF1254_sf"/>
</dbReference>
<dbReference type="PANTHER" id="PTHR36509:SF3">
    <property type="entry name" value="SIGNAL PEPTIDE PROTEIN"/>
    <property type="match status" value="1"/>
</dbReference>
<organism evidence="4 5">
    <name type="scientific">Sphingomonas telluris</name>
    <dbReference type="NCBI Taxonomy" id="2907998"/>
    <lineage>
        <taxon>Bacteria</taxon>
        <taxon>Pseudomonadati</taxon>
        <taxon>Pseudomonadota</taxon>
        <taxon>Alphaproteobacteria</taxon>
        <taxon>Sphingomonadales</taxon>
        <taxon>Sphingomonadaceae</taxon>
        <taxon>Sphingomonas</taxon>
    </lineage>
</organism>
<reference evidence="4 5" key="1">
    <citation type="submission" date="2022-03" db="EMBL/GenBank/DDBJ databases">
        <authorList>
            <person name="Jo J.-H."/>
            <person name="Im W.-T."/>
        </authorList>
    </citation>
    <scope>NUCLEOTIDE SEQUENCE [LARGE SCALE GENOMIC DNA]</scope>
    <source>
        <strain evidence="4 5">SM33</strain>
    </source>
</reference>
<dbReference type="Pfam" id="PF06863">
    <property type="entry name" value="DUF1254"/>
    <property type="match status" value="1"/>
</dbReference>
<feature type="region of interest" description="Disordered" evidence="1">
    <location>
        <begin position="393"/>
        <end position="414"/>
    </location>
</feature>
<dbReference type="Pfam" id="PF06742">
    <property type="entry name" value="DUF1214"/>
    <property type="match status" value="1"/>
</dbReference>
<gene>
    <name evidence="4" type="ORF">LZ016_15375</name>
</gene>
<dbReference type="InterPro" id="IPR010679">
    <property type="entry name" value="DUF1254"/>
</dbReference>
<dbReference type="Gene3D" id="2.60.40.1610">
    <property type="entry name" value="Domain of unknown function DUF1254"/>
    <property type="match status" value="1"/>
</dbReference>
<evidence type="ECO:0000313" key="4">
    <source>
        <dbReference type="EMBL" id="MCH8617478.1"/>
    </source>
</evidence>
<accession>A0ABS9VRP1</accession>
<name>A0ABS9VRP1_9SPHN</name>
<protein>
    <submittedName>
        <fullName evidence="4">DUF1254 domain-containing protein</fullName>
    </submittedName>
</protein>
<evidence type="ECO:0000256" key="1">
    <source>
        <dbReference type="SAM" id="MobiDB-lite"/>
    </source>
</evidence>
<dbReference type="RefSeq" id="WP_241448350.1">
    <property type="nucleotide sequence ID" value="NZ_JAKZHW010000002.1"/>
</dbReference>
<sequence length="465" mass="51448">MPDATTLERPASTVEASLTFTPEQLAKRAIHRRAVEAVIWGMSAVNFDLMLQALIEGGGSPNQVALWSHPPDGRNQTLTPNPNTIYLMPFFDTKIAGPMVLEIPPANGGRITGSIDDAWQCALEDVGPAGADKGAGAKYLILPPDYDQPVPDGYIALQSQTYQGYALLRSDVGSGSEADVAKAVTYGKTVRFYPLSQAANPRETPFIDFDGRPYEANIPYDRRFFRSLARMVEYEPWLTRDKAMIDPVGSLGIAKGKPFEPDSATEALFDDAAREAQAWIDAQRERMFDPPFYPGSRWAVPADHKLIEGNATSFADPDSYPVDARAVTYSMGYFSAKHLGSGQFYLMAIRDRNGEPLDGSATYRLHVPPDPPFELYWSATAYDRETHGLVRDVPRASRGSNSPEIESNADGSVDVWFGPQAPQGKEGNWVPTHTGRGFELLFRIYGPKKNFFEKQWVLPDLERID</sequence>
<feature type="domain" description="DUF1254" evidence="3">
    <location>
        <begin position="61"/>
        <end position="194"/>
    </location>
</feature>
<comment type="caution">
    <text evidence="4">The sequence shown here is derived from an EMBL/GenBank/DDBJ whole genome shotgun (WGS) entry which is preliminary data.</text>
</comment>
<dbReference type="InterPro" id="IPR037049">
    <property type="entry name" value="DUF1214_C_sf"/>
</dbReference>
<dbReference type="Proteomes" id="UP001203058">
    <property type="component" value="Unassembled WGS sequence"/>
</dbReference>
<dbReference type="InterPro" id="IPR010621">
    <property type="entry name" value="DUF1214"/>
</dbReference>
<proteinExistence type="predicted"/>